<accession>W5TI19</accession>
<evidence type="ECO:0000259" key="3">
    <source>
        <dbReference type="PROSITE" id="PS50977"/>
    </source>
</evidence>
<dbReference type="KEGG" id="nno:NONO_c38690"/>
<dbReference type="STRING" id="1415166.NONO_c38690"/>
<gene>
    <name evidence="4" type="ORF">NONO_c38690</name>
</gene>
<dbReference type="InterPro" id="IPR023772">
    <property type="entry name" value="DNA-bd_HTH_TetR-type_CS"/>
</dbReference>
<organism evidence="4 5">
    <name type="scientific">Nocardia nova SH22a</name>
    <dbReference type="NCBI Taxonomy" id="1415166"/>
    <lineage>
        <taxon>Bacteria</taxon>
        <taxon>Bacillati</taxon>
        <taxon>Actinomycetota</taxon>
        <taxon>Actinomycetes</taxon>
        <taxon>Mycobacteriales</taxon>
        <taxon>Nocardiaceae</taxon>
        <taxon>Nocardia</taxon>
    </lineage>
</organism>
<proteinExistence type="predicted"/>
<dbReference type="PATRIC" id="fig|1415166.3.peg.3969"/>
<dbReference type="AlphaFoldDB" id="W5TI19"/>
<keyword evidence="1 2" id="KW-0238">DNA-binding</keyword>
<dbReference type="Pfam" id="PF00440">
    <property type="entry name" value="TetR_N"/>
    <property type="match status" value="1"/>
</dbReference>
<dbReference type="Gene3D" id="1.10.357.10">
    <property type="entry name" value="Tetracycline Repressor, domain 2"/>
    <property type="match status" value="1"/>
</dbReference>
<dbReference type="PANTHER" id="PTHR30055">
    <property type="entry name" value="HTH-TYPE TRANSCRIPTIONAL REGULATOR RUTR"/>
    <property type="match status" value="1"/>
</dbReference>
<evidence type="ECO:0000313" key="4">
    <source>
        <dbReference type="EMBL" id="AHH18653.1"/>
    </source>
</evidence>
<dbReference type="InterPro" id="IPR050109">
    <property type="entry name" value="HTH-type_TetR-like_transc_reg"/>
</dbReference>
<evidence type="ECO:0000256" key="1">
    <source>
        <dbReference type="ARBA" id="ARBA00023125"/>
    </source>
</evidence>
<dbReference type="RefSeq" id="WP_038550675.1">
    <property type="nucleotide sequence ID" value="NZ_CP006850.1"/>
</dbReference>
<dbReference type="PROSITE" id="PS01081">
    <property type="entry name" value="HTH_TETR_1"/>
    <property type="match status" value="1"/>
</dbReference>
<feature type="DNA-binding region" description="H-T-H motif" evidence="2">
    <location>
        <begin position="36"/>
        <end position="55"/>
    </location>
</feature>
<dbReference type="PRINTS" id="PR00455">
    <property type="entry name" value="HTHTETR"/>
</dbReference>
<sequence>MAGTAGTKGVPRAERETQILDVAAAEIGRVGYAGLSLGTVAAAAGVSKPLVYSYFGSKDGLYVACVRRAEAVLGDAIDAAAEGAPNLQLAQRTLTAIFTALEPRPHDWQVIFDRSHPADGPAAQAVRGARGHIADQAERGVAAFLAERGVTDAEDRSAMVAVWTGTVAALVSWWLHHPDQTAEAMIARSERLIAALT</sequence>
<dbReference type="GO" id="GO:0000976">
    <property type="term" value="F:transcription cis-regulatory region binding"/>
    <property type="evidence" value="ECO:0007669"/>
    <property type="project" value="TreeGrafter"/>
</dbReference>
<dbReference type="PROSITE" id="PS50977">
    <property type="entry name" value="HTH_TETR_2"/>
    <property type="match status" value="1"/>
</dbReference>
<dbReference type="eggNOG" id="COG1309">
    <property type="taxonomic scope" value="Bacteria"/>
</dbReference>
<dbReference type="SUPFAM" id="SSF46689">
    <property type="entry name" value="Homeodomain-like"/>
    <property type="match status" value="1"/>
</dbReference>
<dbReference type="Proteomes" id="UP000019150">
    <property type="component" value="Chromosome"/>
</dbReference>
<reference evidence="4 5" key="1">
    <citation type="journal article" date="2014" name="Appl. Environ. Microbiol.">
        <title>Insights into the Microbial Degradation of Rubber and Gutta-Percha by Analysis of the Complete Genome of Nocardia nova SH22a.</title>
        <authorList>
            <person name="Luo Q."/>
            <person name="Hiessl S."/>
            <person name="Poehlein A."/>
            <person name="Daniel R."/>
            <person name="Steinbuchel A."/>
        </authorList>
    </citation>
    <scope>NUCLEOTIDE SEQUENCE [LARGE SCALE GENOMIC DNA]</scope>
    <source>
        <strain evidence="4">SH22a</strain>
    </source>
</reference>
<feature type="domain" description="HTH tetR-type" evidence="3">
    <location>
        <begin position="13"/>
        <end position="73"/>
    </location>
</feature>
<keyword evidence="5" id="KW-1185">Reference proteome</keyword>
<dbReference type="InterPro" id="IPR001647">
    <property type="entry name" value="HTH_TetR"/>
</dbReference>
<dbReference type="GO" id="GO:0003700">
    <property type="term" value="F:DNA-binding transcription factor activity"/>
    <property type="evidence" value="ECO:0007669"/>
    <property type="project" value="TreeGrafter"/>
</dbReference>
<evidence type="ECO:0000256" key="2">
    <source>
        <dbReference type="PROSITE-ProRule" id="PRU00335"/>
    </source>
</evidence>
<dbReference type="PANTHER" id="PTHR30055:SF158">
    <property type="entry name" value="POSSIBLE TRANSCRIPTIONAL REGULATORY PROTEIN (PROBABLY TETR-FAMILY)"/>
    <property type="match status" value="1"/>
</dbReference>
<evidence type="ECO:0000313" key="5">
    <source>
        <dbReference type="Proteomes" id="UP000019150"/>
    </source>
</evidence>
<name>W5TI19_9NOCA</name>
<dbReference type="InterPro" id="IPR009057">
    <property type="entry name" value="Homeodomain-like_sf"/>
</dbReference>
<protein>
    <submittedName>
        <fullName evidence="4">Putative transcriptional regulator, TetR family</fullName>
    </submittedName>
</protein>
<dbReference type="HOGENOM" id="CLU_069356_12_2_11"/>
<dbReference type="EMBL" id="CP006850">
    <property type="protein sequence ID" value="AHH18653.1"/>
    <property type="molecule type" value="Genomic_DNA"/>
</dbReference>